<dbReference type="EMBL" id="CAJVPS010000005">
    <property type="protein sequence ID" value="CAG8438591.1"/>
    <property type="molecule type" value="Genomic_DNA"/>
</dbReference>
<evidence type="ECO:0000259" key="2">
    <source>
        <dbReference type="Pfam" id="PF00888"/>
    </source>
</evidence>
<keyword evidence="4" id="KW-1185">Reference proteome</keyword>
<dbReference type="Proteomes" id="UP000789508">
    <property type="component" value="Unassembled WGS sequence"/>
</dbReference>
<organism evidence="3 4">
    <name type="scientific">Ambispora leptoticha</name>
    <dbReference type="NCBI Taxonomy" id="144679"/>
    <lineage>
        <taxon>Eukaryota</taxon>
        <taxon>Fungi</taxon>
        <taxon>Fungi incertae sedis</taxon>
        <taxon>Mucoromycota</taxon>
        <taxon>Glomeromycotina</taxon>
        <taxon>Glomeromycetes</taxon>
        <taxon>Archaeosporales</taxon>
        <taxon>Ambisporaceae</taxon>
        <taxon>Ambispora</taxon>
    </lineage>
</organism>
<evidence type="ECO:0000313" key="3">
    <source>
        <dbReference type="EMBL" id="CAG8438591.1"/>
    </source>
</evidence>
<proteinExistence type="inferred from homology"/>
<accession>A0A9N8V3N8</accession>
<comment type="similarity">
    <text evidence="1">Belongs to the cullin family.</text>
</comment>
<comment type="caution">
    <text evidence="3">The sequence shown here is derived from an EMBL/GenBank/DDBJ whole genome shotgun (WGS) entry which is preliminary data.</text>
</comment>
<dbReference type="PANTHER" id="PTHR46636">
    <property type="entry name" value="CDK2-ASSOCIATED AND CULLIN DOMAIN-CONTAINING PROTEIN 1"/>
    <property type="match status" value="1"/>
</dbReference>
<evidence type="ECO:0000256" key="1">
    <source>
        <dbReference type="ARBA" id="ARBA00006019"/>
    </source>
</evidence>
<feature type="domain" description="Cullin N-terminal" evidence="2">
    <location>
        <begin position="69"/>
        <end position="176"/>
    </location>
</feature>
<dbReference type="SUPFAM" id="SSF74788">
    <property type="entry name" value="Cullin repeat-like"/>
    <property type="match status" value="1"/>
</dbReference>
<dbReference type="PANTHER" id="PTHR46636:SF1">
    <property type="entry name" value="CDK2-ASSOCIATED AND CULLIN DOMAIN-CONTAINING PROTEIN 1"/>
    <property type="match status" value="1"/>
</dbReference>
<evidence type="ECO:0000313" key="4">
    <source>
        <dbReference type="Proteomes" id="UP000789508"/>
    </source>
</evidence>
<protein>
    <submittedName>
        <fullName evidence="3">8710_t:CDS:1</fullName>
    </submittedName>
</protein>
<dbReference type="Pfam" id="PF00888">
    <property type="entry name" value="Cullin"/>
    <property type="match status" value="1"/>
</dbReference>
<name>A0A9N8V3N8_9GLOM</name>
<sequence length="276" mass="32203">MTVENEDTKNMDVVMRDTETRRNAGPNFGMNPAVPVDQCTYETTFWPQISGFVKLALRAELQIERPLSIYWMCWQGFQKKLHKDLLTVIDETLIELHTQLDAIDQPDQWILKFAEISKNHARAADILSSIFAYLDKTYIQYFLHDNLKKILFEKFKELIINKSERRIMYIFDIVLDIPGNFNTIAVTETVNSLLKINSDLIYLNPTLFKNHIPESQIPCNLEGARIKHQQLETRYQIEDLKEKGWEAGISQLKRNANQVVDENEKVEGEISAKRIR</sequence>
<dbReference type="Gene3D" id="1.20.1310.10">
    <property type="entry name" value="Cullin Repeats"/>
    <property type="match status" value="1"/>
</dbReference>
<dbReference type="InterPro" id="IPR042652">
    <property type="entry name" value="CACUL1"/>
</dbReference>
<dbReference type="OrthoDB" id="2343631at2759"/>
<dbReference type="InterPro" id="IPR001373">
    <property type="entry name" value="Cullin_N"/>
</dbReference>
<dbReference type="AlphaFoldDB" id="A0A9N8V3N8"/>
<dbReference type="GO" id="GO:0019901">
    <property type="term" value="F:protein kinase binding"/>
    <property type="evidence" value="ECO:0007669"/>
    <property type="project" value="TreeGrafter"/>
</dbReference>
<dbReference type="InterPro" id="IPR016159">
    <property type="entry name" value="Cullin_repeat-like_dom_sf"/>
</dbReference>
<gene>
    <name evidence="3" type="ORF">ALEPTO_LOCUS107</name>
</gene>
<reference evidence="3" key="1">
    <citation type="submission" date="2021-06" db="EMBL/GenBank/DDBJ databases">
        <authorList>
            <person name="Kallberg Y."/>
            <person name="Tangrot J."/>
            <person name="Rosling A."/>
        </authorList>
    </citation>
    <scope>NUCLEOTIDE SEQUENCE</scope>
    <source>
        <strain evidence="3">FL130A</strain>
    </source>
</reference>
<dbReference type="GO" id="GO:0000082">
    <property type="term" value="P:G1/S transition of mitotic cell cycle"/>
    <property type="evidence" value="ECO:0007669"/>
    <property type="project" value="TreeGrafter"/>
</dbReference>